<evidence type="ECO:0000313" key="2">
    <source>
        <dbReference type="EMBL" id="KQJ97110.1"/>
    </source>
</evidence>
<dbReference type="PANTHER" id="PTHR46162">
    <property type="entry name" value="TRAF-LIKE FAMILY PROTEIN"/>
    <property type="match status" value="1"/>
</dbReference>
<feature type="domain" description="MATH" evidence="1">
    <location>
        <begin position="1"/>
        <end position="75"/>
    </location>
</feature>
<proteinExistence type="predicted"/>
<evidence type="ECO:0000313" key="3">
    <source>
        <dbReference type="EnsemblPlants" id="KQJ97110"/>
    </source>
</evidence>
<dbReference type="EnsemblPlants" id="KQJ97110">
    <property type="protein sequence ID" value="KQJ97110"/>
    <property type="gene ID" value="BRADI_3g28870v3"/>
</dbReference>
<dbReference type="AlphaFoldDB" id="A0A0Q3FD08"/>
<reference evidence="2" key="2">
    <citation type="submission" date="2017-06" db="EMBL/GenBank/DDBJ databases">
        <title>WGS assembly of Brachypodium distachyon.</title>
        <authorList>
            <consortium name="The International Brachypodium Initiative"/>
            <person name="Lucas S."/>
            <person name="Harmon-Smith M."/>
            <person name="Lail K."/>
            <person name="Tice H."/>
            <person name="Grimwood J."/>
            <person name="Bruce D."/>
            <person name="Barry K."/>
            <person name="Shu S."/>
            <person name="Lindquist E."/>
            <person name="Wang M."/>
            <person name="Pitluck S."/>
            <person name="Vogel J.P."/>
            <person name="Garvin D.F."/>
            <person name="Mockler T.C."/>
            <person name="Schmutz J."/>
            <person name="Rokhsar D."/>
            <person name="Bevan M.W."/>
        </authorList>
    </citation>
    <scope>NUCLEOTIDE SEQUENCE</scope>
    <source>
        <strain evidence="2">Bd21</strain>
    </source>
</reference>
<accession>A0A0Q3FD08</accession>
<gene>
    <name evidence="2" type="ORF">BRADI_3g28870v3</name>
</gene>
<evidence type="ECO:0000259" key="1">
    <source>
        <dbReference type="PROSITE" id="PS50144"/>
    </source>
</evidence>
<dbReference type="Pfam" id="PF22486">
    <property type="entry name" value="MATH_2"/>
    <property type="match status" value="1"/>
</dbReference>
<dbReference type="CDD" id="cd00121">
    <property type="entry name" value="MATH"/>
    <property type="match status" value="1"/>
</dbReference>
<dbReference type="SUPFAM" id="SSF49599">
    <property type="entry name" value="TRAF domain-like"/>
    <property type="match status" value="1"/>
</dbReference>
<protein>
    <recommendedName>
        <fullName evidence="1">MATH domain-containing protein</fullName>
    </recommendedName>
</protein>
<dbReference type="PANTHER" id="PTHR46162:SF7">
    <property type="entry name" value="MATH DOMAIN CONTAINING PROTEIN"/>
    <property type="match status" value="1"/>
</dbReference>
<organism evidence="2">
    <name type="scientific">Brachypodium distachyon</name>
    <name type="common">Purple false brome</name>
    <name type="synonym">Trachynia distachya</name>
    <dbReference type="NCBI Taxonomy" id="15368"/>
    <lineage>
        <taxon>Eukaryota</taxon>
        <taxon>Viridiplantae</taxon>
        <taxon>Streptophyta</taxon>
        <taxon>Embryophyta</taxon>
        <taxon>Tracheophyta</taxon>
        <taxon>Spermatophyta</taxon>
        <taxon>Magnoliopsida</taxon>
        <taxon>Liliopsida</taxon>
        <taxon>Poales</taxon>
        <taxon>Poaceae</taxon>
        <taxon>BOP clade</taxon>
        <taxon>Pooideae</taxon>
        <taxon>Stipodae</taxon>
        <taxon>Brachypodieae</taxon>
        <taxon>Brachypodium</taxon>
    </lineage>
</organism>
<dbReference type="Proteomes" id="UP000008810">
    <property type="component" value="Chromosome 3"/>
</dbReference>
<evidence type="ECO:0000313" key="4">
    <source>
        <dbReference type="Proteomes" id="UP000008810"/>
    </source>
</evidence>
<name>A0A0Q3FD08_BRADI</name>
<dbReference type="EMBL" id="CM000882">
    <property type="protein sequence ID" value="KQJ97110.1"/>
    <property type="molecule type" value="Genomic_DNA"/>
</dbReference>
<sequence>MKMPETRHQNSRTMVELSICVKDQETGKHRKLTGRCQFSKNAPMWGWDKFMTLEEFKDSSKGYLMKTKCCFEAQVAIIGSSKTD</sequence>
<keyword evidence="4" id="KW-1185">Reference proteome</keyword>
<dbReference type="OrthoDB" id="1883087at2759"/>
<dbReference type="PROSITE" id="PS50144">
    <property type="entry name" value="MATH"/>
    <property type="match status" value="1"/>
</dbReference>
<dbReference type="InterPro" id="IPR002083">
    <property type="entry name" value="MATH/TRAF_dom"/>
</dbReference>
<dbReference type="InterPro" id="IPR008974">
    <property type="entry name" value="TRAF-like"/>
</dbReference>
<dbReference type="Gramene" id="KQJ97110">
    <property type="protein sequence ID" value="KQJ97110"/>
    <property type="gene ID" value="BRADI_3g28870v3"/>
</dbReference>
<reference evidence="2 3" key="1">
    <citation type="journal article" date="2010" name="Nature">
        <title>Genome sequencing and analysis of the model grass Brachypodium distachyon.</title>
        <authorList>
            <consortium name="International Brachypodium Initiative"/>
        </authorList>
    </citation>
    <scope>NUCLEOTIDE SEQUENCE [LARGE SCALE GENOMIC DNA]</scope>
    <source>
        <strain evidence="2 3">Bd21</strain>
    </source>
</reference>
<dbReference type="Gene3D" id="2.60.210.10">
    <property type="entry name" value="Apoptosis, Tumor Necrosis Factor Receptor Associated Protein 2, Chain A"/>
    <property type="match status" value="1"/>
</dbReference>
<reference evidence="3" key="3">
    <citation type="submission" date="2018-08" db="UniProtKB">
        <authorList>
            <consortium name="EnsemblPlants"/>
        </authorList>
    </citation>
    <scope>IDENTIFICATION</scope>
    <source>
        <strain evidence="3">cv. Bd21</strain>
    </source>
</reference>
<dbReference type="InParanoid" id="A0A0Q3FD08"/>